<feature type="signal peptide" evidence="1">
    <location>
        <begin position="1"/>
        <end position="21"/>
    </location>
</feature>
<keyword evidence="1" id="KW-0732">Signal</keyword>
<proteinExistence type="predicted"/>
<protein>
    <submittedName>
        <fullName evidence="2">YhcN/YlaJ family sporulation lipoprotein</fullName>
    </submittedName>
</protein>
<evidence type="ECO:0000313" key="3">
    <source>
        <dbReference type="Proteomes" id="UP000255326"/>
    </source>
</evidence>
<dbReference type="OrthoDB" id="1707228at2"/>
<feature type="chain" id="PRO_5016992720" evidence="1">
    <location>
        <begin position="22"/>
        <end position="174"/>
    </location>
</feature>
<evidence type="ECO:0000256" key="1">
    <source>
        <dbReference type="SAM" id="SignalP"/>
    </source>
</evidence>
<keyword evidence="3" id="KW-1185">Reference proteome</keyword>
<reference evidence="2 3" key="1">
    <citation type="submission" date="2018-07" db="EMBL/GenBank/DDBJ databases">
        <title>Genomic Encyclopedia of Type Strains, Phase IV (KMG-IV): sequencing the most valuable type-strain genomes for metagenomic binning, comparative biology and taxonomic classification.</title>
        <authorList>
            <person name="Goeker M."/>
        </authorList>
    </citation>
    <scope>NUCLEOTIDE SEQUENCE [LARGE SCALE GENOMIC DNA]</scope>
    <source>
        <strain evidence="2 3">DSM 25281</strain>
    </source>
</reference>
<comment type="caution">
    <text evidence="2">The sequence shown here is derived from an EMBL/GenBank/DDBJ whole genome shotgun (WGS) entry which is preliminary data.</text>
</comment>
<name>A0A370GVP3_9BACI</name>
<dbReference type="AlphaFoldDB" id="A0A370GVP3"/>
<dbReference type="InterPro" id="IPR014247">
    <property type="entry name" value="Spore_lipoprot_YhcN/YlaJ"/>
</dbReference>
<sequence length="174" mass="19067">MKIVKVVLAASLLAVPLTACASKNNVNDEKGTKFQNVRYTPGTVNDNNNMDMNDNNMNNNVGDNNYSVANDVADQVNKIDNVSNANVLVTDHTAYVAAKLDTNKEGTNTKDMEKKISDKVKEADKSIDNVYVSTNPDFADRLKGYADKIQAGKPVVGLGDEIAEMLRRVFPNQR</sequence>
<dbReference type="InterPro" id="IPR019076">
    <property type="entry name" value="Spore_lipoprot_YhcN/YlaJ-like"/>
</dbReference>
<dbReference type="GO" id="GO:0030435">
    <property type="term" value="P:sporulation resulting in formation of a cellular spore"/>
    <property type="evidence" value="ECO:0007669"/>
    <property type="project" value="InterPro"/>
</dbReference>
<dbReference type="RefSeq" id="WP_114744786.1">
    <property type="nucleotide sequence ID" value="NZ_QQAY01000002.1"/>
</dbReference>
<accession>A0A370GVP3</accession>
<dbReference type="NCBIfam" id="TIGR02898">
    <property type="entry name" value="spore_YhcN_YlaJ"/>
    <property type="match status" value="1"/>
</dbReference>
<evidence type="ECO:0000313" key="2">
    <source>
        <dbReference type="EMBL" id="RDI45993.1"/>
    </source>
</evidence>
<dbReference type="EMBL" id="QQAY01000002">
    <property type="protein sequence ID" value="RDI45993.1"/>
    <property type="molecule type" value="Genomic_DNA"/>
</dbReference>
<organism evidence="2 3">
    <name type="scientific">Falsibacillus pallidus</name>
    <dbReference type="NCBI Taxonomy" id="493781"/>
    <lineage>
        <taxon>Bacteria</taxon>
        <taxon>Bacillati</taxon>
        <taxon>Bacillota</taxon>
        <taxon>Bacilli</taxon>
        <taxon>Bacillales</taxon>
        <taxon>Bacillaceae</taxon>
        <taxon>Falsibacillus</taxon>
    </lineage>
</organism>
<dbReference type="Pfam" id="PF09580">
    <property type="entry name" value="Spore_YhcN_YlaJ"/>
    <property type="match status" value="1"/>
</dbReference>
<gene>
    <name evidence="2" type="ORF">DFR59_102631</name>
</gene>
<dbReference type="Proteomes" id="UP000255326">
    <property type="component" value="Unassembled WGS sequence"/>
</dbReference>
<keyword evidence="2" id="KW-0449">Lipoprotein</keyword>